<sequence>MTIVCKIAFGIFFLGSDVSPAATPINSAPEKAKLADRIAKKTELAPFGNQPFSVKWLKSGADSFP</sequence>
<protein>
    <submittedName>
        <fullName evidence="1">Uncharacterized protein</fullName>
    </submittedName>
</protein>
<comment type="caution">
    <text evidence="1">The sequence shown here is derived from an EMBL/GenBank/DDBJ whole genome shotgun (WGS) entry which is preliminary data.</text>
</comment>
<evidence type="ECO:0000313" key="1">
    <source>
        <dbReference type="EMBL" id="MPM30327.1"/>
    </source>
</evidence>
<organism evidence="1">
    <name type="scientific">bioreactor metagenome</name>
    <dbReference type="NCBI Taxonomy" id="1076179"/>
    <lineage>
        <taxon>unclassified sequences</taxon>
        <taxon>metagenomes</taxon>
        <taxon>ecological metagenomes</taxon>
    </lineage>
</organism>
<accession>A0A644YPW5</accession>
<dbReference type="EMBL" id="VSSQ01005757">
    <property type="protein sequence ID" value="MPM30327.1"/>
    <property type="molecule type" value="Genomic_DNA"/>
</dbReference>
<name>A0A644YPW5_9ZZZZ</name>
<gene>
    <name evidence="1" type="ORF">SDC9_76875</name>
</gene>
<proteinExistence type="predicted"/>
<dbReference type="AlphaFoldDB" id="A0A644YPW5"/>
<reference evidence="1" key="1">
    <citation type="submission" date="2019-08" db="EMBL/GenBank/DDBJ databases">
        <authorList>
            <person name="Kucharzyk K."/>
            <person name="Murdoch R.W."/>
            <person name="Higgins S."/>
            <person name="Loffler F."/>
        </authorList>
    </citation>
    <scope>NUCLEOTIDE SEQUENCE</scope>
</reference>